<organism evidence="1 2">
    <name type="scientific">Mesorhizobium newzealandense</name>
    <dbReference type="NCBI Taxonomy" id="1300302"/>
    <lineage>
        <taxon>Bacteria</taxon>
        <taxon>Pseudomonadati</taxon>
        <taxon>Pseudomonadota</taxon>
        <taxon>Alphaproteobacteria</taxon>
        <taxon>Hyphomicrobiales</taxon>
        <taxon>Phyllobacteriaceae</taxon>
        <taxon>Mesorhizobium</taxon>
    </lineage>
</organism>
<accession>A0ABW4UMH1</accession>
<sequence>MAATRTNFEAIAMLRQISEDVRVNLKDRLREVRDVIRQSRHDGTGDASVLREATSHLPPFPGKGIEELLSHAASAVDEALSIAESFVPRERPIKVDGTTVKGLGTYFPAGNQERQLSAERLFRRDMYYLTKAVLAGLKIENARIHEADFAAVHATMRKRHGDLLAALTAPGAGLEAIAATCSALLVECLAQRPVRFAETAPETPAIGDRALDINCLAPLVLACGLATTGRDGLPEPDMLEIAILAADIRHDRIVQACAKANALDELTPVFATLLAHLP</sequence>
<dbReference type="Proteomes" id="UP001597405">
    <property type="component" value="Unassembled WGS sequence"/>
</dbReference>
<keyword evidence="2" id="KW-1185">Reference proteome</keyword>
<evidence type="ECO:0000313" key="2">
    <source>
        <dbReference type="Proteomes" id="UP001597405"/>
    </source>
</evidence>
<evidence type="ECO:0000313" key="1">
    <source>
        <dbReference type="EMBL" id="MFD1987387.1"/>
    </source>
</evidence>
<dbReference type="EMBL" id="JBHUGZ010000029">
    <property type="protein sequence ID" value="MFD1987387.1"/>
    <property type="molecule type" value="Genomic_DNA"/>
</dbReference>
<protein>
    <submittedName>
        <fullName evidence="1">Uncharacterized protein</fullName>
    </submittedName>
</protein>
<gene>
    <name evidence="1" type="ORF">ACFSOZ_33750</name>
</gene>
<reference evidence="2" key="1">
    <citation type="journal article" date="2019" name="Int. J. Syst. Evol. Microbiol.">
        <title>The Global Catalogue of Microorganisms (GCM) 10K type strain sequencing project: providing services to taxonomists for standard genome sequencing and annotation.</title>
        <authorList>
            <consortium name="The Broad Institute Genomics Platform"/>
            <consortium name="The Broad Institute Genome Sequencing Center for Infectious Disease"/>
            <person name="Wu L."/>
            <person name="Ma J."/>
        </authorList>
    </citation>
    <scope>NUCLEOTIDE SEQUENCE [LARGE SCALE GENOMIC DNA]</scope>
    <source>
        <strain evidence="2">CGMCC 1.16225</strain>
    </source>
</reference>
<proteinExistence type="predicted"/>
<name>A0ABW4UMH1_9HYPH</name>
<dbReference type="RefSeq" id="WP_379105362.1">
    <property type="nucleotide sequence ID" value="NZ_JBHUGZ010000029.1"/>
</dbReference>
<comment type="caution">
    <text evidence="1">The sequence shown here is derived from an EMBL/GenBank/DDBJ whole genome shotgun (WGS) entry which is preliminary data.</text>
</comment>